<dbReference type="InterPro" id="IPR017736">
    <property type="entry name" value="Glyco_hydro_1_beta-glucosidase"/>
</dbReference>
<feature type="active site" description="Nucleophile" evidence="9 11">
    <location>
        <position position="372"/>
    </location>
</feature>
<dbReference type="Proteomes" id="UP000635606">
    <property type="component" value="Unassembled WGS sequence"/>
</dbReference>
<dbReference type="FunFam" id="3.20.20.80:FF:000004">
    <property type="entry name" value="Beta-glucosidase 6-phospho-beta-glucosidase"/>
    <property type="match status" value="1"/>
</dbReference>
<comment type="caution">
    <text evidence="13">The sequence shown here is derived from an EMBL/GenBank/DDBJ whole genome shotgun (WGS) entry which is preliminary data.</text>
</comment>
<comment type="similarity">
    <text evidence="2 12">Belongs to the glycosyl hydrolase 1 family.</text>
</comment>
<dbReference type="InterPro" id="IPR017853">
    <property type="entry name" value="GH"/>
</dbReference>
<keyword evidence="8" id="KW-0624">Polysaccharide degradation</keyword>
<evidence type="ECO:0000256" key="6">
    <source>
        <dbReference type="ARBA" id="ARBA00023277"/>
    </source>
</evidence>
<comment type="catalytic activity">
    <reaction evidence="1 12">
        <text>Hydrolysis of terminal, non-reducing beta-D-glucosyl residues with release of beta-D-glucose.</text>
        <dbReference type="EC" id="3.2.1.21"/>
    </reaction>
</comment>
<keyword evidence="4 12" id="KW-0378">Hydrolase</keyword>
<keyword evidence="6" id="KW-0119">Carbohydrate metabolism</keyword>
<feature type="binding site" evidence="10">
    <location>
        <position position="30"/>
    </location>
    <ligand>
        <name>substrate</name>
    </ligand>
</feature>
<evidence type="ECO:0000256" key="4">
    <source>
        <dbReference type="ARBA" id="ARBA00022801"/>
    </source>
</evidence>
<name>A0A8J3ZQY2_9ACTN</name>
<gene>
    <name evidence="13" type="ORF">Voc01_008320</name>
</gene>
<reference evidence="13" key="1">
    <citation type="submission" date="2021-01" db="EMBL/GenBank/DDBJ databases">
        <title>Whole genome shotgun sequence of Virgisporangium ochraceum NBRC 16418.</title>
        <authorList>
            <person name="Komaki H."/>
            <person name="Tamura T."/>
        </authorList>
    </citation>
    <scope>NUCLEOTIDE SEQUENCE</scope>
    <source>
        <strain evidence="13">NBRC 16418</strain>
    </source>
</reference>
<keyword evidence="7 12" id="KW-0326">Glycosidase</keyword>
<dbReference type="PANTHER" id="PTHR10353:SF36">
    <property type="entry name" value="LP05116P"/>
    <property type="match status" value="1"/>
</dbReference>
<dbReference type="Gene3D" id="3.20.20.80">
    <property type="entry name" value="Glycosidases"/>
    <property type="match status" value="1"/>
</dbReference>
<evidence type="ECO:0000256" key="7">
    <source>
        <dbReference type="ARBA" id="ARBA00023295"/>
    </source>
</evidence>
<feature type="binding site" evidence="10">
    <location>
        <position position="131"/>
    </location>
    <ligand>
        <name>substrate</name>
    </ligand>
</feature>
<feature type="active site" description="Proton donor" evidence="9">
    <location>
        <position position="176"/>
    </location>
</feature>
<evidence type="ECO:0000256" key="1">
    <source>
        <dbReference type="ARBA" id="ARBA00000448"/>
    </source>
</evidence>
<evidence type="ECO:0000256" key="10">
    <source>
        <dbReference type="PIRSR" id="PIRSR617736-2"/>
    </source>
</evidence>
<dbReference type="AlphaFoldDB" id="A0A8J3ZQY2"/>
<dbReference type="Pfam" id="PF00232">
    <property type="entry name" value="Glyco_hydro_1"/>
    <property type="match status" value="1"/>
</dbReference>
<evidence type="ECO:0000256" key="9">
    <source>
        <dbReference type="PIRSR" id="PIRSR617736-1"/>
    </source>
</evidence>
<dbReference type="RefSeq" id="WP_203925916.1">
    <property type="nucleotide sequence ID" value="NZ_BOPH01000011.1"/>
</dbReference>
<organism evidence="13 14">
    <name type="scientific">Virgisporangium ochraceum</name>
    <dbReference type="NCBI Taxonomy" id="65505"/>
    <lineage>
        <taxon>Bacteria</taxon>
        <taxon>Bacillati</taxon>
        <taxon>Actinomycetota</taxon>
        <taxon>Actinomycetes</taxon>
        <taxon>Micromonosporales</taxon>
        <taxon>Micromonosporaceae</taxon>
        <taxon>Virgisporangium</taxon>
    </lineage>
</organism>
<evidence type="ECO:0000256" key="5">
    <source>
        <dbReference type="ARBA" id="ARBA00023001"/>
    </source>
</evidence>
<evidence type="ECO:0000256" key="2">
    <source>
        <dbReference type="ARBA" id="ARBA00010838"/>
    </source>
</evidence>
<dbReference type="InterPro" id="IPR001360">
    <property type="entry name" value="Glyco_hydro_1"/>
</dbReference>
<evidence type="ECO:0000256" key="3">
    <source>
        <dbReference type="ARBA" id="ARBA00012744"/>
    </source>
</evidence>
<evidence type="ECO:0000256" key="11">
    <source>
        <dbReference type="PROSITE-ProRule" id="PRU10055"/>
    </source>
</evidence>
<keyword evidence="5" id="KW-0136">Cellulose degradation</keyword>
<dbReference type="EMBL" id="BOPH01000011">
    <property type="protein sequence ID" value="GIJ65915.1"/>
    <property type="molecule type" value="Genomic_DNA"/>
</dbReference>
<dbReference type="PROSITE" id="PS00653">
    <property type="entry name" value="GLYCOSYL_HYDROL_F1_2"/>
    <property type="match status" value="1"/>
</dbReference>
<dbReference type="GO" id="GO:0008422">
    <property type="term" value="F:beta-glucosidase activity"/>
    <property type="evidence" value="ECO:0007669"/>
    <property type="project" value="UniProtKB-EC"/>
</dbReference>
<dbReference type="PROSITE" id="PS00572">
    <property type="entry name" value="GLYCOSYL_HYDROL_F1_1"/>
    <property type="match status" value="1"/>
</dbReference>
<evidence type="ECO:0000256" key="8">
    <source>
        <dbReference type="ARBA" id="ARBA00023326"/>
    </source>
</evidence>
<protein>
    <recommendedName>
        <fullName evidence="3 12">Beta-glucosidase</fullName>
        <ecNumber evidence="3 12">3.2.1.21</ecNumber>
    </recommendedName>
</protein>
<feature type="binding site" evidence="10">
    <location>
        <position position="306"/>
    </location>
    <ligand>
        <name>substrate</name>
    </ligand>
</feature>
<dbReference type="GO" id="GO:0005829">
    <property type="term" value="C:cytosol"/>
    <property type="evidence" value="ECO:0007669"/>
    <property type="project" value="TreeGrafter"/>
</dbReference>
<dbReference type="SUPFAM" id="SSF51445">
    <property type="entry name" value="(Trans)glycosidases"/>
    <property type="match status" value="1"/>
</dbReference>
<keyword evidence="14" id="KW-1185">Reference proteome</keyword>
<dbReference type="InterPro" id="IPR033132">
    <property type="entry name" value="GH_1_N_CS"/>
</dbReference>
<feature type="binding site" evidence="10">
    <location>
        <position position="418"/>
    </location>
    <ligand>
        <name>substrate</name>
    </ligand>
</feature>
<dbReference type="PANTHER" id="PTHR10353">
    <property type="entry name" value="GLYCOSYL HYDROLASE"/>
    <property type="match status" value="1"/>
</dbReference>
<evidence type="ECO:0000313" key="14">
    <source>
        <dbReference type="Proteomes" id="UP000635606"/>
    </source>
</evidence>
<proteinExistence type="inferred from homology"/>
<sequence length="465" mass="51027">MTSTRPDTGLETAVRFPADFLWGAATASYQIEGAVTADGRSPSIWDVFSRQPGAVANGDTGDEACDHYHRYREDVAIMSSLGLRSYRFSVAWPRVQPTGRGPANQAGLDFYKRVLDELQNAGIEPWVTLYHWDLPQALEDAGGWPNRDTAERFAEYAAIVHKEFGDRVRFWTTLNEPWVSAMLGYHNGVHAPGRREPAAALASVHHLLLGHGLATSALRSQDPGATVGITLNLAATSAATDAPADLDAARRIDGLANRLYLDPLLLGRYPDDVVADVAALSDFSFVEDGDLETISAPIDMLGINYYTTNVVAAPDGSPPDPGSPHPAAEDVRHIGRGAPKTAMGWEIDPDGLYRTLKMVADKYPAVPLYVTENGAAFDDEVVDGVVDDPDRVAYFDSHLRACHRAIAAGVPLRGYFAWSLLDNFEWAFGYDKRFGLVFVDYRTQRRIPKTSARFYADVIARNEVW</sequence>
<feature type="binding site" evidence="10">
    <location>
        <position position="175"/>
    </location>
    <ligand>
        <name>substrate</name>
    </ligand>
</feature>
<dbReference type="EC" id="3.2.1.21" evidence="3 12"/>
<accession>A0A8J3ZQY2</accession>
<dbReference type="NCBIfam" id="TIGR03356">
    <property type="entry name" value="BGL"/>
    <property type="match status" value="1"/>
</dbReference>
<evidence type="ECO:0000313" key="13">
    <source>
        <dbReference type="EMBL" id="GIJ65915.1"/>
    </source>
</evidence>
<evidence type="ECO:0000256" key="12">
    <source>
        <dbReference type="RuleBase" id="RU361175"/>
    </source>
</evidence>
<dbReference type="InterPro" id="IPR018120">
    <property type="entry name" value="Glyco_hydro_1_AS"/>
</dbReference>
<feature type="binding site" evidence="10">
    <location>
        <begin position="425"/>
        <end position="426"/>
    </location>
    <ligand>
        <name>substrate</name>
    </ligand>
</feature>
<dbReference type="GO" id="GO:0030245">
    <property type="term" value="P:cellulose catabolic process"/>
    <property type="evidence" value="ECO:0007669"/>
    <property type="project" value="UniProtKB-KW"/>
</dbReference>
<dbReference type="PRINTS" id="PR00131">
    <property type="entry name" value="GLHYDRLASE1"/>
</dbReference>